<feature type="coiled-coil region" evidence="7">
    <location>
        <begin position="255"/>
        <end position="492"/>
    </location>
</feature>
<keyword evidence="6 7" id="KW-0238">DNA-binding</keyword>
<dbReference type="CDD" id="cd03278">
    <property type="entry name" value="ABC_SMC_barmotin"/>
    <property type="match status" value="1"/>
</dbReference>
<organism evidence="9 10">
    <name type="scientific">Veillonella parvula</name>
    <name type="common">Staphylococcus parvulus</name>
    <dbReference type="NCBI Taxonomy" id="29466"/>
    <lineage>
        <taxon>Bacteria</taxon>
        <taxon>Bacillati</taxon>
        <taxon>Bacillota</taxon>
        <taxon>Negativicutes</taxon>
        <taxon>Veillonellales</taxon>
        <taxon>Veillonellaceae</taxon>
        <taxon>Veillonella</taxon>
    </lineage>
</organism>
<evidence type="ECO:0000256" key="1">
    <source>
        <dbReference type="ARBA" id="ARBA00004496"/>
    </source>
</evidence>
<protein>
    <recommendedName>
        <fullName evidence="7">Chromosome partition protein Smc</fullName>
    </recommendedName>
</protein>
<dbReference type="InterPro" id="IPR003395">
    <property type="entry name" value="RecF/RecN/SMC_N"/>
</dbReference>
<evidence type="ECO:0000313" key="9">
    <source>
        <dbReference type="EMBL" id="MBS4892746.1"/>
    </source>
</evidence>
<dbReference type="Gene3D" id="1.20.1060.20">
    <property type="match status" value="1"/>
</dbReference>
<dbReference type="GO" id="GO:0005524">
    <property type="term" value="F:ATP binding"/>
    <property type="evidence" value="ECO:0007669"/>
    <property type="project" value="UniProtKB-UniRule"/>
</dbReference>
<evidence type="ECO:0000256" key="3">
    <source>
        <dbReference type="ARBA" id="ARBA00022741"/>
    </source>
</evidence>
<dbReference type="PIRSF" id="PIRSF005719">
    <property type="entry name" value="SMC"/>
    <property type="match status" value="1"/>
</dbReference>
<comment type="similarity">
    <text evidence="7">Belongs to the SMC family.</text>
</comment>
<dbReference type="GO" id="GO:0003677">
    <property type="term" value="F:DNA binding"/>
    <property type="evidence" value="ECO:0007669"/>
    <property type="project" value="UniProtKB-UniRule"/>
</dbReference>
<comment type="subcellular location">
    <subcellularLocation>
        <location evidence="1 7">Cytoplasm</location>
    </subcellularLocation>
</comment>
<dbReference type="NCBIfam" id="TIGR02168">
    <property type="entry name" value="SMC_prok_B"/>
    <property type="match status" value="1"/>
</dbReference>
<evidence type="ECO:0000313" key="10">
    <source>
        <dbReference type="Proteomes" id="UP000778864"/>
    </source>
</evidence>
<dbReference type="InterPro" id="IPR027417">
    <property type="entry name" value="P-loop_NTPase"/>
</dbReference>
<comment type="domain">
    <text evidence="7">Contains large globular domains required for ATP hydrolysis at each terminus and a third globular domain forming a flexible hinge near the middle of the molecule. These domains are separated by coiled-coil structures.</text>
</comment>
<name>A0A942WLA6_VEIPA</name>
<dbReference type="Gene3D" id="1.10.287.1490">
    <property type="match status" value="1"/>
</dbReference>
<dbReference type="FunFam" id="3.40.50.300:FF:000901">
    <property type="entry name" value="Chromosome partition protein Smc"/>
    <property type="match status" value="1"/>
</dbReference>
<dbReference type="PANTHER" id="PTHR43977">
    <property type="entry name" value="STRUCTURAL MAINTENANCE OF CHROMOSOMES PROTEIN 3"/>
    <property type="match status" value="1"/>
</dbReference>
<proteinExistence type="inferred from homology"/>
<dbReference type="InterPro" id="IPR036277">
    <property type="entry name" value="SMC_hinge_sf"/>
</dbReference>
<dbReference type="Pfam" id="PF06470">
    <property type="entry name" value="SMC_hinge"/>
    <property type="match status" value="1"/>
</dbReference>
<dbReference type="InterPro" id="IPR024704">
    <property type="entry name" value="SMC"/>
</dbReference>
<keyword evidence="5 7" id="KW-0175">Coiled coil</keyword>
<dbReference type="GO" id="GO:0006260">
    <property type="term" value="P:DNA replication"/>
    <property type="evidence" value="ECO:0007669"/>
    <property type="project" value="UniProtKB-UniRule"/>
</dbReference>
<dbReference type="InterPro" id="IPR010935">
    <property type="entry name" value="SMC_hinge"/>
</dbReference>
<dbReference type="Pfam" id="PF02463">
    <property type="entry name" value="SMC_N"/>
    <property type="match status" value="1"/>
</dbReference>
<dbReference type="Gene3D" id="3.30.70.1620">
    <property type="match status" value="1"/>
</dbReference>
<dbReference type="SUPFAM" id="SSF75553">
    <property type="entry name" value="Smc hinge domain"/>
    <property type="match status" value="1"/>
</dbReference>
<dbReference type="GO" id="GO:0016887">
    <property type="term" value="F:ATP hydrolysis activity"/>
    <property type="evidence" value="ECO:0007669"/>
    <property type="project" value="InterPro"/>
</dbReference>
<accession>A0A942WLA6</accession>
<dbReference type="GO" id="GO:0005694">
    <property type="term" value="C:chromosome"/>
    <property type="evidence" value="ECO:0007669"/>
    <property type="project" value="InterPro"/>
</dbReference>
<comment type="caution">
    <text evidence="9">The sequence shown here is derived from an EMBL/GenBank/DDBJ whole genome shotgun (WGS) entry which is preliminary data.</text>
</comment>
<evidence type="ECO:0000256" key="5">
    <source>
        <dbReference type="ARBA" id="ARBA00023054"/>
    </source>
</evidence>
<evidence type="ECO:0000259" key="8">
    <source>
        <dbReference type="SMART" id="SM00968"/>
    </source>
</evidence>
<dbReference type="GO" id="GO:0007059">
    <property type="term" value="P:chromosome segregation"/>
    <property type="evidence" value="ECO:0007669"/>
    <property type="project" value="UniProtKB-UniRule"/>
</dbReference>
<dbReference type="EMBL" id="JAGZMU010000001">
    <property type="protein sequence ID" value="MBS4892746.1"/>
    <property type="molecule type" value="Genomic_DNA"/>
</dbReference>
<dbReference type="SMART" id="SM00968">
    <property type="entry name" value="SMC_hinge"/>
    <property type="match status" value="1"/>
</dbReference>
<evidence type="ECO:0000256" key="7">
    <source>
        <dbReference type="HAMAP-Rule" id="MF_01894"/>
    </source>
</evidence>
<keyword evidence="2 7" id="KW-0963">Cytoplasm</keyword>
<keyword evidence="4 7" id="KW-0067">ATP-binding</keyword>
<feature type="domain" description="SMC hinge" evidence="8">
    <location>
        <begin position="522"/>
        <end position="637"/>
    </location>
</feature>
<dbReference type="GO" id="GO:0005737">
    <property type="term" value="C:cytoplasm"/>
    <property type="evidence" value="ECO:0007669"/>
    <property type="project" value="UniProtKB-SubCell"/>
</dbReference>
<feature type="coiled-coil region" evidence="7">
    <location>
        <begin position="868"/>
        <end position="895"/>
    </location>
</feature>
<dbReference type="GO" id="GO:0030261">
    <property type="term" value="P:chromosome condensation"/>
    <property type="evidence" value="ECO:0007669"/>
    <property type="project" value="InterPro"/>
</dbReference>
<dbReference type="Gene3D" id="3.40.50.300">
    <property type="entry name" value="P-loop containing nucleotide triphosphate hydrolases"/>
    <property type="match status" value="2"/>
</dbReference>
<dbReference type="SUPFAM" id="SSF57997">
    <property type="entry name" value="Tropomyosin"/>
    <property type="match status" value="1"/>
</dbReference>
<evidence type="ECO:0000256" key="4">
    <source>
        <dbReference type="ARBA" id="ARBA00022840"/>
    </source>
</evidence>
<evidence type="ECO:0000256" key="6">
    <source>
        <dbReference type="ARBA" id="ARBA00023125"/>
    </source>
</evidence>
<comment type="subunit">
    <text evidence="7">Homodimer.</text>
</comment>
<comment type="function">
    <text evidence="7">Required for chromosome condensation and partitioning.</text>
</comment>
<dbReference type="RefSeq" id="WP_278466724.1">
    <property type="nucleotide sequence ID" value="NZ_JAGZMU010000001.1"/>
</dbReference>
<sequence length="1184" mass="134381">MQLLRLELKGFKSFADKTIVKFSPGMTAVIGPNGSGKSNITDAMKWVLGESNVRNLRGQKAEDIIFSGTEKRKPMSAAEVTLVFDNSDQQLDIDMAEVAITRRIYRTGESEFLVNKRSCRLKDIHLLLADTGLGRDSMAIIGQNRIDAILNSKPEERRLIFEDVAGISRFKINKEDALRRIASTDRNMERVRDVMATIEEQLGPLSEKAEKTKKYMTLSRTKRDYDGALGFHNYKTSDRLLTRFENDNIAFKDEEIELQTELSKLEARRHELQSSSSKEQEQLKLWEAQYTEKQRDEERLSGHLRLLEEQLKTARRELDETSMRISELEATQKGEEQQLRILNQLIQDESAQLVEKESNLEELEASYKKAVEDVRSEQAKFQSLQSNREAFEKRQLEVVSAIETAKASIRSLEARKGESKNQCAILESEIAQVDSELQVARSEFEALGQKFNALSAQRQALVDDAKNAAMKAREERKELQKLRTQEQRAKGRLELLAQWEEQHEGYLEGTKNILNGKGSWREQITGAVGELFTVEDKYTTAIETALGGSVNHVVTTTARAAAEGVNYLKSIQGGRVTFLPMDSVKGKPYDTPALHESCVFGTAVDCISFDNKYAHIFQYLLGRTLVVSSMDDAIGLQKKYNQQLRIVTLTGEQFQPGGSLTGGATKRKRASVLSRKEEAASLEQELVQIEEQIQSLTANLERLEKRVEESEKERVALDESYQHTNLLYVASETKVQNIQHQIDRKKRVLSEEEQRLVQIDIDLATTTANLKDQETALASLQENHGVDGNQGALMDRLTVLQKVQQEAYEAFTKARLTCDTLRHTIQERETQREQRNQSISSIIERLTPLRNLLVSTTQRYEEEIPKAQEVAEQELASATAEVERLRALRDEAYDKTSTGREEMESILSEQDRLNQRYKVVQGRLVDMEGKITRHRMDCERFIEELQELGFTLEDAQALRIEGSVNDWKDEQARLMAEIAELGPVNPNAVEEYEETKERYDFLTTQLADLDTAKTQLQAVIAEMDKAMSTQLYDVLDVVGRRFQEVFSQLFGGGTAQIVLTDPDNILTGGIDFYIQPPGKKRQQLTLLSGGERALTVIALLFSFLDYRPAPFCVLDEVDAALDEANVERFSSYLNRINKETQFIVVSHRKKTMEAAEVLQGVTMVERGVSRLLTVAFEDVKEDLA</sequence>
<gene>
    <name evidence="7 9" type="primary">smc</name>
    <name evidence="9" type="ORF">KHZ90_03075</name>
</gene>
<keyword evidence="3 7" id="KW-0547">Nucleotide-binding</keyword>
<feature type="coiled-coil region" evidence="7">
    <location>
        <begin position="992"/>
        <end position="1029"/>
    </location>
</feature>
<dbReference type="HAMAP" id="MF_01894">
    <property type="entry name" value="Smc_prok"/>
    <property type="match status" value="1"/>
</dbReference>
<dbReference type="GO" id="GO:0007062">
    <property type="term" value="P:sister chromatid cohesion"/>
    <property type="evidence" value="ECO:0007669"/>
    <property type="project" value="InterPro"/>
</dbReference>
<dbReference type="InterPro" id="IPR011890">
    <property type="entry name" value="SMC_prok"/>
</dbReference>
<reference evidence="9" key="1">
    <citation type="submission" date="2021-02" db="EMBL/GenBank/DDBJ databases">
        <title>Infant gut strain persistence is associated with maternal origin, phylogeny, and functional potential including surface adhesion and iron acquisition.</title>
        <authorList>
            <person name="Lou Y.C."/>
        </authorList>
    </citation>
    <scope>NUCLEOTIDE SEQUENCE</scope>
    <source>
        <strain evidence="9">L3_108_031G1_dasL3_108_031G1_concoct_20</strain>
    </source>
</reference>
<feature type="binding site" evidence="7">
    <location>
        <begin position="32"/>
        <end position="39"/>
    </location>
    <ligand>
        <name>ATP</name>
        <dbReference type="ChEBI" id="CHEBI:30616"/>
    </ligand>
</feature>
<dbReference type="SUPFAM" id="SSF52540">
    <property type="entry name" value="P-loop containing nucleoside triphosphate hydrolases"/>
    <property type="match status" value="1"/>
</dbReference>
<evidence type="ECO:0000256" key="2">
    <source>
        <dbReference type="ARBA" id="ARBA00022490"/>
    </source>
</evidence>
<dbReference type="AlphaFoldDB" id="A0A942WLA6"/>
<feature type="coiled-coil region" evidence="7">
    <location>
        <begin position="672"/>
        <end position="783"/>
    </location>
</feature>
<dbReference type="Proteomes" id="UP000778864">
    <property type="component" value="Unassembled WGS sequence"/>
</dbReference>